<feature type="domain" description="RagB/SusD" evidence="6">
    <location>
        <begin position="389"/>
        <end position="522"/>
    </location>
</feature>
<feature type="domain" description="SusD-like N-terminal" evidence="7">
    <location>
        <begin position="83"/>
        <end position="221"/>
    </location>
</feature>
<comment type="similarity">
    <text evidence="2">Belongs to the SusD family.</text>
</comment>
<organism evidence="8 9">
    <name type="scientific">Hallella bergensis DSM 17361</name>
    <dbReference type="NCBI Taxonomy" id="585502"/>
    <lineage>
        <taxon>Bacteria</taxon>
        <taxon>Pseudomonadati</taxon>
        <taxon>Bacteroidota</taxon>
        <taxon>Bacteroidia</taxon>
        <taxon>Bacteroidales</taxon>
        <taxon>Prevotellaceae</taxon>
        <taxon>Hallella</taxon>
    </lineage>
</organism>
<keyword evidence="5" id="KW-0998">Cell outer membrane</keyword>
<sequence length="523" mass="58765">MMKKTIYALALGAMCLLTTGCEDYLDIEKHGNMGSLETYYQTDEEVQGATASLFQSLNGVSNNWSFINNLLSDDVWAGGGSRGDNATLEQLNEFNFGSDHGSVQDLYKSLYTMIYNANLIIEKTAGDTPLQKQAIAEAYFFRAWANFQLVALWGTPAKVDHLLAPNEYRQGNATPEEMWAFVEKDLNTAISSGNLPSKSGVNDEANAIRITKETALAMLGKAQVFQGKYSEAAKNLDAVIESKKYDLYRGDYADIIQPAANNSCESMIEVQRRKDAENGTNYYFTWYYTMLGWRTDKHQPTNPGFYKFAQGTWGFCNPRKSLYDAFVATEGKDGYRLNSTLHTYAQMKDLGLELQPGKSLTGHEGYYNWKNRAMAENEIVPFMGAFIYTNIKVMRYAEVLLLAAEAHVQSGNVAKATEYVNIIRERAKLAPLATVTMDDVKNEKRLELCFENVRFLDLVRWGDAPKMLGNQGKEIYNFSSDGKSSVQFTNTSAGFVAGKHEYLPIPLKELELNPNMKQNEGWR</sequence>
<evidence type="ECO:0000313" key="9">
    <source>
        <dbReference type="Proteomes" id="UP000003160"/>
    </source>
</evidence>
<evidence type="ECO:0000256" key="1">
    <source>
        <dbReference type="ARBA" id="ARBA00004442"/>
    </source>
</evidence>
<keyword evidence="9" id="KW-1185">Reference proteome</keyword>
<accession>D1PSU3</accession>
<reference evidence="8 9" key="1">
    <citation type="submission" date="2009-10" db="EMBL/GenBank/DDBJ databases">
        <authorList>
            <person name="Qin X."/>
            <person name="Bachman B."/>
            <person name="Battles P."/>
            <person name="Bell A."/>
            <person name="Bess C."/>
            <person name="Bickham C."/>
            <person name="Chaboub L."/>
            <person name="Chen D."/>
            <person name="Coyle M."/>
            <person name="Deiros D.R."/>
            <person name="Dinh H."/>
            <person name="Forbes L."/>
            <person name="Fowler G."/>
            <person name="Francisco L."/>
            <person name="Fu Q."/>
            <person name="Gubbala S."/>
            <person name="Hale W."/>
            <person name="Han Y."/>
            <person name="Hemphill L."/>
            <person name="Highlander S.K."/>
            <person name="Hirani K."/>
            <person name="Hogues M."/>
            <person name="Jackson L."/>
            <person name="Jakkamsetti A."/>
            <person name="Javaid M."/>
            <person name="Jiang H."/>
            <person name="Korchina V."/>
            <person name="Kovar C."/>
            <person name="Lara F."/>
            <person name="Lee S."/>
            <person name="Mata R."/>
            <person name="Mathew T."/>
            <person name="Moen C."/>
            <person name="Morales K."/>
            <person name="Munidasa M."/>
            <person name="Nazareth L."/>
            <person name="Ngo R."/>
            <person name="Nguyen L."/>
            <person name="Okwuonu G."/>
            <person name="Ongeri F."/>
            <person name="Patil S."/>
            <person name="Petrosino J."/>
            <person name="Pham C."/>
            <person name="Pham P."/>
            <person name="Pu L.-L."/>
            <person name="Puazo M."/>
            <person name="Raj R."/>
            <person name="Reid J."/>
            <person name="Rouhana J."/>
            <person name="Saada N."/>
            <person name="Shang Y."/>
            <person name="Simmons D."/>
            <person name="Thornton R."/>
            <person name="Warren J."/>
            <person name="Weissenberger G."/>
            <person name="Zhang J."/>
            <person name="Zhang L."/>
            <person name="Zhou C."/>
            <person name="Zhu D."/>
            <person name="Muzny D."/>
            <person name="Worley K."/>
            <person name="Gibbs R."/>
        </authorList>
    </citation>
    <scope>NUCLEOTIDE SEQUENCE [LARGE SCALE GENOMIC DNA]</scope>
    <source>
        <strain evidence="8 9">DSM 17361</strain>
    </source>
</reference>
<dbReference type="EMBL" id="ACKS01000009">
    <property type="protein sequence ID" value="EFA45459.1"/>
    <property type="molecule type" value="Genomic_DNA"/>
</dbReference>
<dbReference type="eggNOG" id="COG0446">
    <property type="taxonomic scope" value="Bacteria"/>
</dbReference>
<dbReference type="SUPFAM" id="SSF48452">
    <property type="entry name" value="TPR-like"/>
    <property type="match status" value="1"/>
</dbReference>
<name>D1PSU3_9BACT</name>
<evidence type="ECO:0000259" key="7">
    <source>
        <dbReference type="Pfam" id="PF14322"/>
    </source>
</evidence>
<keyword evidence="4" id="KW-0472">Membrane</keyword>
<protein>
    <submittedName>
        <fullName evidence="8">SusD family protein</fullName>
    </submittedName>
</protein>
<dbReference type="Gene3D" id="1.25.40.390">
    <property type="match status" value="1"/>
</dbReference>
<proteinExistence type="inferred from homology"/>
<dbReference type="Proteomes" id="UP000003160">
    <property type="component" value="Unassembled WGS sequence"/>
</dbReference>
<dbReference type="HOGENOM" id="CLU_015553_1_0_10"/>
<keyword evidence="3" id="KW-0732">Signal</keyword>
<dbReference type="Pfam" id="PF07980">
    <property type="entry name" value="SusD_RagB"/>
    <property type="match status" value="1"/>
</dbReference>
<dbReference type="PROSITE" id="PS51257">
    <property type="entry name" value="PROKAR_LIPOPROTEIN"/>
    <property type="match status" value="1"/>
</dbReference>
<dbReference type="InterPro" id="IPR012944">
    <property type="entry name" value="SusD_RagB_dom"/>
</dbReference>
<dbReference type="Pfam" id="PF14322">
    <property type="entry name" value="SusD-like_3"/>
    <property type="match status" value="1"/>
</dbReference>
<dbReference type="InterPro" id="IPR011990">
    <property type="entry name" value="TPR-like_helical_dom_sf"/>
</dbReference>
<evidence type="ECO:0000256" key="3">
    <source>
        <dbReference type="ARBA" id="ARBA00022729"/>
    </source>
</evidence>
<comment type="caution">
    <text evidence="8">The sequence shown here is derived from an EMBL/GenBank/DDBJ whole genome shotgun (WGS) entry which is preliminary data.</text>
</comment>
<dbReference type="AlphaFoldDB" id="D1PSU3"/>
<comment type="subcellular location">
    <subcellularLocation>
        <location evidence="1">Cell outer membrane</location>
    </subcellularLocation>
</comment>
<evidence type="ECO:0000256" key="5">
    <source>
        <dbReference type="ARBA" id="ARBA00023237"/>
    </source>
</evidence>
<dbReference type="GO" id="GO:0009279">
    <property type="term" value="C:cell outer membrane"/>
    <property type="evidence" value="ECO:0007669"/>
    <property type="project" value="UniProtKB-SubCell"/>
</dbReference>
<evidence type="ECO:0000259" key="6">
    <source>
        <dbReference type="Pfam" id="PF07980"/>
    </source>
</evidence>
<evidence type="ECO:0000256" key="4">
    <source>
        <dbReference type="ARBA" id="ARBA00023136"/>
    </source>
</evidence>
<dbReference type="InterPro" id="IPR033985">
    <property type="entry name" value="SusD-like_N"/>
</dbReference>
<evidence type="ECO:0000313" key="8">
    <source>
        <dbReference type="EMBL" id="EFA45459.1"/>
    </source>
</evidence>
<evidence type="ECO:0000256" key="2">
    <source>
        <dbReference type="ARBA" id="ARBA00006275"/>
    </source>
</evidence>
<gene>
    <name evidence="8" type="ORF">HMPREF0645_0050</name>
</gene>